<gene>
    <name evidence="1" type="ORF">SAMN04489758_11333</name>
</gene>
<proteinExistence type="predicted"/>
<organism evidence="1 2">
    <name type="scientific">Thomasclavelia cocleata</name>
    <dbReference type="NCBI Taxonomy" id="69824"/>
    <lineage>
        <taxon>Bacteria</taxon>
        <taxon>Bacillati</taxon>
        <taxon>Bacillota</taxon>
        <taxon>Erysipelotrichia</taxon>
        <taxon>Erysipelotrichales</taxon>
        <taxon>Coprobacillaceae</taxon>
        <taxon>Thomasclavelia</taxon>
    </lineage>
</organism>
<dbReference type="InterPro" id="IPR016787">
    <property type="entry name" value="UCP021328"/>
</dbReference>
<protein>
    <recommendedName>
        <fullName evidence="3">DUF2992 family protein</fullName>
    </recommendedName>
</protein>
<dbReference type="RefSeq" id="WP_092353785.1">
    <property type="nucleotide sequence ID" value="NZ_FOIN01000013.1"/>
</dbReference>
<dbReference type="Pfam" id="PF11208">
    <property type="entry name" value="DUF2992"/>
    <property type="match status" value="1"/>
</dbReference>
<reference evidence="2" key="1">
    <citation type="submission" date="2016-10" db="EMBL/GenBank/DDBJ databases">
        <authorList>
            <person name="Varghese N."/>
            <person name="Submissions S."/>
        </authorList>
    </citation>
    <scope>NUCLEOTIDE SEQUENCE [LARGE SCALE GENOMIC DNA]</scope>
    <source>
        <strain evidence="2">DSM 1551</strain>
    </source>
</reference>
<keyword evidence="2" id="KW-1185">Reference proteome</keyword>
<evidence type="ECO:0008006" key="3">
    <source>
        <dbReference type="Google" id="ProtNLM"/>
    </source>
</evidence>
<accession>A0A1I0ER25</accession>
<sequence length="133" mass="16267">MELNVFFEDPFWIGMFYVRDGKDIYVEKIVFGSEPKDGDIYKFILYNYYTLSFRAQYHERLKNKPKNPKRMQRIIKKQSLNLSVGTKSMQALKKQYEQNKQIKKFNQGKLEKNRRDYLFRLKQEKRKAKKRGH</sequence>
<dbReference type="Proteomes" id="UP000198558">
    <property type="component" value="Unassembled WGS sequence"/>
</dbReference>
<evidence type="ECO:0000313" key="2">
    <source>
        <dbReference type="Proteomes" id="UP000198558"/>
    </source>
</evidence>
<dbReference type="AlphaFoldDB" id="A0A1I0ER25"/>
<dbReference type="GeneID" id="78288362"/>
<dbReference type="PIRSF" id="PIRSF021328">
    <property type="entry name" value="UCP021328"/>
    <property type="match status" value="1"/>
</dbReference>
<dbReference type="OrthoDB" id="4570726at2"/>
<evidence type="ECO:0000313" key="1">
    <source>
        <dbReference type="EMBL" id="SET47666.1"/>
    </source>
</evidence>
<dbReference type="EMBL" id="FOIN01000013">
    <property type="protein sequence ID" value="SET47666.1"/>
    <property type="molecule type" value="Genomic_DNA"/>
</dbReference>
<name>A0A1I0ER25_9FIRM</name>